<dbReference type="PANTHER" id="PTHR43776:SF7">
    <property type="entry name" value="D,D-DIPEPTIDE TRANSPORT ATP-BINDING PROTEIN DDPF-RELATED"/>
    <property type="match status" value="1"/>
</dbReference>
<comment type="similarity">
    <text evidence="1">Belongs to the ABC transporter superfamily.</text>
</comment>
<dbReference type="Proteomes" id="UP000239290">
    <property type="component" value="Unassembled WGS sequence"/>
</dbReference>
<dbReference type="PROSITE" id="PS50893">
    <property type="entry name" value="ABC_TRANSPORTER_2"/>
    <property type="match status" value="1"/>
</dbReference>
<dbReference type="PANTHER" id="PTHR43776">
    <property type="entry name" value="TRANSPORT ATP-BINDING PROTEIN"/>
    <property type="match status" value="1"/>
</dbReference>
<keyword evidence="4 6" id="KW-0067">ATP-binding</keyword>
<dbReference type="AlphaFoldDB" id="A0A2S8J4K7"/>
<dbReference type="RefSeq" id="WP_105418438.1">
    <property type="nucleotide sequence ID" value="NZ_PUIO01000033.1"/>
</dbReference>
<dbReference type="InterPro" id="IPR003593">
    <property type="entry name" value="AAA+_ATPase"/>
</dbReference>
<comment type="caution">
    <text evidence="6">The sequence shown here is derived from an EMBL/GenBank/DDBJ whole genome shotgun (WGS) entry which is preliminary data.</text>
</comment>
<dbReference type="InterPro" id="IPR003439">
    <property type="entry name" value="ABC_transporter-like_ATP-bd"/>
</dbReference>
<dbReference type="PROSITE" id="PS00211">
    <property type="entry name" value="ABC_TRANSPORTER_1"/>
    <property type="match status" value="1"/>
</dbReference>
<dbReference type="InterPro" id="IPR017871">
    <property type="entry name" value="ABC_transporter-like_CS"/>
</dbReference>
<keyword evidence="2" id="KW-0813">Transport</keyword>
<feature type="domain" description="ABC transporter" evidence="5">
    <location>
        <begin position="15"/>
        <end position="254"/>
    </location>
</feature>
<evidence type="ECO:0000259" key="5">
    <source>
        <dbReference type="PROSITE" id="PS50893"/>
    </source>
</evidence>
<dbReference type="InterPro" id="IPR050319">
    <property type="entry name" value="ABC_transp_ATP-bind"/>
</dbReference>
<evidence type="ECO:0000256" key="2">
    <source>
        <dbReference type="ARBA" id="ARBA00022448"/>
    </source>
</evidence>
<evidence type="ECO:0000256" key="4">
    <source>
        <dbReference type="ARBA" id="ARBA00022840"/>
    </source>
</evidence>
<dbReference type="Gene3D" id="3.40.50.300">
    <property type="entry name" value="P-loop containing nucleotide triphosphate hydrolases"/>
    <property type="match status" value="1"/>
</dbReference>
<gene>
    <name evidence="6" type="ORF">C5613_24920</name>
</gene>
<protein>
    <submittedName>
        <fullName evidence="6">ABC transporter ATP-binding protein</fullName>
    </submittedName>
</protein>
<dbReference type="GO" id="GO:0005524">
    <property type="term" value="F:ATP binding"/>
    <property type="evidence" value="ECO:0007669"/>
    <property type="project" value="UniProtKB-KW"/>
</dbReference>
<name>A0A2S8J4K7_RHOOP</name>
<dbReference type="InterPro" id="IPR027417">
    <property type="entry name" value="P-loop_NTPase"/>
</dbReference>
<dbReference type="Pfam" id="PF00005">
    <property type="entry name" value="ABC_tran"/>
    <property type="match status" value="1"/>
</dbReference>
<dbReference type="GO" id="GO:0055085">
    <property type="term" value="P:transmembrane transport"/>
    <property type="evidence" value="ECO:0007669"/>
    <property type="project" value="UniProtKB-ARBA"/>
</dbReference>
<evidence type="ECO:0000256" key="3">
    <source>
        <dbReference type="ARBA" id="ARBA00022741"/>
    </source>
</evidence>
<keyword evidence="3" id="KW-0547">Nucleotide-binding</keyword>
<sequence length="285" mass="30979">MTDRLVVAEGMRKTYGRQGLFRKGVPYVAVKDVSLSVGVGETLAIVGESGAGKSTVGRMVLRLIEPDSGSVTFVGTDLLALSSKQLRKIRPEMQMIFQDPFSSLDPTMMIGDSVSEPLKVHTDLGADARHHKVAELLLRVGLTPEFADRFPRECSGGQLQRIAIARAISTGPRLIVCDEPVAALDLSIRGQILNLLLDLQQELGISYLFISHDLSVVRHFAHRVAVMKSGEIVEQGDIEDVFERPVEAYTRELLAAVPIPSFADDETNATRTARVVSAGSAKESL</sequence>
<evidence type="ECO:0000313" key="6">
    <source>
        <dbReference type="EMBL" id="PQP21984.1"/>
    </source>
</evidence>
<dbReference type="CDD" id="cd03257">
    <property type="entry name" value="ABC_NikE_OppD_transporters"/>
    <property type="match status" value="1"/>
</dbReference>
<organism evidence="6 7">
    <name type="scientific">Rhodococcus opacus</name>
    <name type="common">Nocardia opaca</name>
    <dbReference type="NCBI Taxonomy" id="37919"/>
    <lineage>
        <taxon>Bacteria</taxon>
        <taxon>Bacillati</taxon>
        <taxon>Actinomycetota</taxon>
        <taxon>Actinomycetes</taxon>
        <taxon>Mycobacteriales</taxon>
        <taxon>Nocardiaceae</taxon>
        <taxon>Rhodococcus</taxon>
    </lineage>
</organism>
<proteinExistence type="inferred from homology"/>
<evidence type="ECO:0000313" key="7">
    <source>
        <dbReference type="Proteomes" id="UP000239290"/>
    </source>
</evidence>
<dbReference type="GO" id="GO:0016887">
    <property type="term" value="F:ATP hydrolysis activity"/>
    <property type="evidence" value="ECO:0007669"/>
    <property type="project" value="InterPro"/>
</dbReference>
<dbReference type="EMBL" id="PUIO01000033">
    <property type="protein sequence ID" value="PQP21984.1"/>
    <property type="molecule type" value="Genomic_DNA"/>
</dbReference>
<reference evidence="7" key="1">
    <citation type="submission" date="2018-02" db="EMBL/GenBank/DDBJ databases">
        <title>Draft genome sequencing of Rhodococcus opacus KU647198.</title>
        <authorList>
            <person name="Zheng B.-X."/>
        </authorList>
    </citation>
    <scope>NUCLEOTIDE SEQUENCE [LARGE SCALE GENOMIC DNA]</scope>
    <source>
        <strain evidence="7">04-OD7</strain>
    </source>
</reference>
<accession>A0A2S8J4K7</accession>
<dbReference type="SUPFAM" id="SSF52540">
    <property type="entry name" value="P-loop containing nucleoside triphosphate hydrolases"/>
    <property type="match status" value="1"/>
</dbReference>
<evidence type="ECO:0000256" key="1">
    <source>
        <dbReference type="ARBA" id="ARBA00005417"/>
    </source>
</evidence>
<dbReference type="SMART" id="SM00382">
    <property type="entry name" value="AAA"/>
    <property type="match status" value="1"/>
</dbReference>